<keyword evidence="4" id="KW-0808">Transferase</keyword>
<sequence>MTEPGMTEPGMTEREMAQPGMTAPVTGPPPTARPAVGAEAVLALGANLGDPAATLTAAVDAIAGEPGLTLLGASPVAITAPVGGPPGQPDYRNQVVRVATGLSPDELLAACHRIEARFGRERLVHWGPRTLDVDIVTVVTADGEVHRTDPQLTLPHPRAATRAFVLAPWSWLEPGARLGGVPVSDLLAAAPDRDGVRAEVRP</sequence>
<keyword evidence="7" id="KW-0067">ATP-binding</keyword>
<protein>
    <recommendedName>
        <fullName evidence="3">2-amino-4-hydroxy-6-hydroxymethyldihydropteridine diphosphokinase</fullName>
        <ecNumber evidence="3">2.7.6.3</ecNumber>
    </recommendedName>
</protein>
<keyword evidence="5" id="KW-0547">Nucleotide-binding</keyword>
<dbReference type="EC" id="2.7.6.3" evidence="3"/>
<organism evidence="10 11">
    <name type="scientific">Tersicoccus solisilvae</name>
    <dbReference type="NCBI Taxonomy" id="1882339"/>
    <lineage>
        <taxon>Bacteria</taxon>
        <taxon>Bacillati</taxon>
        <taxon>Actinomycetota</taxon>
        <taxon>Actinomycetes</taxon>
        <taxon>Micrococcales</taxon>
        <taxon>Micrococcaceae</taxon>
        <taxon>Tersicoccus</taxon>
    </lineage>
</organism>
<evidence type="ECO:0000256" key="2">
    <source>
        <dbReference type="ARBA" id="ARBA00005051"/>
    </source>
</evidence>
<dbReference type="Pfam" id="PF01288">
    <property type="entry name" value="HPPK"/>
    <property type="match status" value="1"/>
</dbReference>
<dbReference type="CDD" id="cd00483">
    <property type="entry name" value="HPPK"/>
    <property type="match status" value="1"/>
</dbReference>
<feature type="domain" description="7,8-dihydro-6-hydroxymethylpterin-pyrophosphokinase" evidence="9">
    <location>
        <begin position="125"/>
        <end position="136"/>
    </location>
</feature>
<dbReference type="Proteomes" id="UP000597761">
    <property type="component" value="Unassembled WGS sequence"/>
</dbReference>
<evidence type="ECO:0000256" key="7">
    <source>
        <dbReference type="ARBA" id="ARBA00022840"/>
    </source>
</evidence>
<comment type="caution">
    <text evidence="10">The sequence shown here is derived from an EMBL/GenBank/DDBJ whole genome shotgun (WGS) entry which is preliminary data.</text>
</comment>
<evidence type="ECO:0000256" key="1">
    <source>
        <dbReference type="ARBA" id="ARBA00000198"/>
    </source>
</evidence>
<evidence type="ECO:0000256" key="3">
    <source>
        <dbReference type="ARBA" id="ARBA00013253"/>
    </source>
</evidence>
<evidence type="ECO:0000256" key="8">
    <source>
        <dbReference type="ARBA" id="ARBA00022909"/>
    </source>
</evidence>
<gene>
    <name evidence="10" type="ORF">GCM10011512_20800</name>
</gene>
<keyword evidence="6" id="KW-0418">Kinase</keyword>
<dbReference type="InterPro" id="IPR035907">
    <property type="entry name" value="Hppk_sf"/>
</dbReference>
<evidence type="ECO:0000313" key="10">
    <source>
        <dbReference type="EMBL" id="GGC93625.1"/>
    </source>
</evidence>
<dbReference type="PROSITE" id="PS00794">
    <property type="entry name" value="HPPK"/>
    <property type="match status" value="1"/>
</dbReference>
<evidence type="ECO:0000259" key="9">
    <source>
        <dbReference type="PROSITE" id="PS00794"/>
    </source>
</evidence>
<keyword evidence="8" id="KW-0289">Folate biosynthesis</keyword>
<evidence type="ECO:0000313" key="11">
    <source>
        <dbReference type="Proteomes" id="UP000597761"/>
    </source>
</evidence>
<dbReference type="RefSeq" id="WP_229659949.1">
    <property type="nucleotide sequence ID" value="NZ_BMJI01000013.1"/>
</dbReference>
<dbReference type="NCBIfam" id="TIGR01498">
    <property type="entry name" value="folK"/>
    <property type="match status" value="1"/>
</dbReference>
<keyword evidence="11" id="KW-1185">Reference proteome</keyword>
<name>A0ABQ1PAI5_9MICC</name>
<proteinExistence type="predicted"/>
<reference evidence="11" key="1">
    <citation type="journal article" date="2019" name="Int. J. Syst. Evol. Microbiol.">
        <title>The Global Catalogue of Microorganisms (GCM) 10K type strain sequencing project: providing services to taxonomists for standard genome sequencing and annotation.</title>
        <authorList>
            <consortium name="The Broad Institute Genomics Platform"/>
            <consortium name="The Broad Institute Genome Sequencing Center for Infectious Disease"/>
            <person name="Wu L."/>
            <person name="Ma J."/>
        </authorList>
    </citation>
    <scope>NUCLEOTIDE SEQUENCE [LARGE SCALE GENOMIC DNA]</scope>
    <source>
        <strain evidence="11">CGMCC 1.15480</strain>
    </source>
</reference>
<dbReference type="SUPFAM" id="SSF55083">
    <property type="entry name" value="6-hydroxymethyl-7,8-dihydropterin pyrophosphokinase, HPPK"/>
    <property type="match status" value="1"/>
</dbReference>
<dbReference type="PANTHER" id="PTHR43071:SF1">
    <property type="entry name" value="2-AMINO-4-HYDROXY-6-HYDROXYMETHYLDIHYDROPTERIDINE PYROPHOSPHOKINASE"/>
    <property type="match status" value="1"/>
</dbReference>
<dbReference type="EMBL" id="BMJI01000013">
    <property type="protein sequence ID" value="GGC93625.1"/>
    <property type="molecule type" value="Genomic_DNA"/>
</dbReference>
<dbReference type="Gene3D" id="3.30.70.560">
    <property type="entry name" value="7,8-Dihydro-6-hydroxymethylpterin-pyrophosphokinase HPPK"/>
    <property type="match status" value="1"/>
</dbReference>
<accession>A0ABQ1PAI5</accession>
<evidence type="ECO:0000256" key="4">
    <source>
        <dbReference type="ARBA" id="ARBA00022679"/>
    </source>
</evidence>
<evidence type="ECO:0000256" key="5">
    <source>
        <dbReference type="ARBA" id="ARBA00022741"/>
    </source>
</evidence>
<evidence type="ECO:0000256" key="6">
    <source>
        <dbReference type="ARBA" id="ARBA00022777"/>
    </source>
</evidence>
<dbReference type="InterPro" id="IPR000550">
    <property type="entry name" value="Hppk"/>
</dbReference>
<dbReference type="PANTHER" id="PTHR43071">
    <property type="entry name" value="2-AMINO-4-HYDROXY-6-HYDROXYMETHYLDIHYDROPTERIDINE PYROPHOSPHOKINASE"/>
    <property type="match status" value="1"/>
</dbReference>
<comment type="pathway">
    <text evidence="2">Cofactor biosynthesis; tetrahydrofolate biosynthesis; 2-amino-4-hydroxy-6-hydroxymethyl-7,8-dihydropteridine diphosphate from 7,8-dihydroneopterin triphosphate: step 4/4.</text>
</comment>
<comment type="catalytic activity">
    <reaction evidence="1">
        <text>6-hydroxymethyl-7,8-dihydropterin + ATP = (7,8-dihydropterin-6-yl)methyl diphosphate + AMP + H(+)</text>
        <dbReference type="Rhea" id="RHEA:11412"/>
        <dbReference type="ChEBI" id="CHEBI:15378"/>
        <dbReference type="ChEBI" id="CHEBI:30616"/>
        <dbReference type="ChEBI" id="CHEBI:44841"/>
        <dbReference type="ChEBI" id="CHEBI:72950"/>
        <dbReference type="ChEBI" id="CHEBI:456215"/>
        <dbReference type="EC" id="2.7.6.3"/>
    </reaction>
</comment>